<proteinExistence type="predicted"/>
<accession>A0AAD6LE98</accession>
<dbReference type="Proteomes" id="UP001164929">
    <property type="component" value="Chromosome 17"/>
</dbReference>
<gene>
    <name evidence="1" type="ORF">NC653_037332</name>
</gene>
<name>A0AAD6LE98_9ROSI</name>
<keyword evidence="2" id="KW-1185">Reference proteome</keyword>
<sequence length="155" mass="17912">MHYSCIQPVLELIGTHAKDITLSAPEPDDPQDAVVAQQVQFVAIVCHCILETTRPLLAQLATGQKLFCEDLIAWGRGKGKDVNSLFTFLSNPTIFSFKDLTLETKLVKIMDWREKMLGNKRVSLARVLWRNLCKKEEMWERESEIMEEYHFLEDK</sequence>
<comment type="caution">
    <text evidence="1">The sequence shown here is derived from an EMBL/GenBank/DDBJ whole genome shotgun (WGS) entry which is preliminary data.</text>
</comment>
<dbReference type="AlphaFoldDB" id="A0AAD6LE98"/>
<protein>
    <submittedName>
        <fullName evidence="1">Uncharacterized protein</fullName>
    </submittedName>
</protein>
<evidence type="ECO:0000313" key="2">
    <source>
        <dbReference type="Proteomes" id="UP001164929"/>
    </source>
</evidence>
<dbReference type="EMBL" id="JAQIZT010000017">
    <property type="protein sequence ID" value="KAJ6959014.1"/>
    <property type="molecule type" value="Genomic_DNA"/>
</dbReference>
<evidence type="ECO:0000313" key="1">
    <source>
        <dbReference type="EMBL" id="KAJ6959014.1"/>
    </source>
</evidence>
<reference evidence="1" key="1">
    <citation type="journal article" date="2023" name="Mol. Ecol. Resour.">
        <title>Chromosome-level genome assembly of a triploid poplar Populus alba 'Berolinensis'.</title>
        <authorList>
            <person name="Chen S."/>
            <person name="Yu Y."/>
            <person name="Wang X."/>
            <person name="Wang S."/>
            <person name="Zhang T."/>
            <person name="Zhou Y."/>
            <person name="He R."/>
            <person name="Meng N."/>
            <person name="Wang Y."/>
            <person name="Liu W."/>
            <person name="Liu Z."/>
            <person name="Liu J."/>
            <person name="Guo Q."/>
            <person name="Huang H."/>
            <person name="Sederoff R.R."/>
            <person name="Wang G."/>
            <person name="Qu G."/>
            <person name="Chen S."/>
        </authorList>
    </citation>
    <scope>NUCLEOTIDE SEQUENCE</scope>
    <source>
        <strain evidence="1">SC-2020</strain>
    </source>
</reference>
<organism evidence="1 2">
    <name type="scientific">Populus alba x Populus x berolinensis</name>
    <dbReference type="NCBI Taxonomy" id="444605"/>
    <lineage>
        <taxon>Eukaryota</taxon>
        <taxon>Viridiplantae</taxon>
        <taxon>Streptophyta</taxon>
        <taxon>Embryophyta</taxon>
        <taxon>Tracheophyta</taxon>
        <taxon>Spermatophyta</taxon>
        <taxon>Magnoliopsida</taxon>
        <taxon>eudicotyledons</taxon>
        <taxon>Gunneridae</taxon>
        <taxon>Pentapetalae</taxon>
        <taxon>rosids</taxon>
        <taxon>fabids</taxon>
        <taxon>Malpighiales</taxon>
        <taxon>Salicaceae</taxon>
        <taxon>Saliceae</taxon>
        <taxon>Populus</taxon>
    </lineage>
</organism>